<organism evidence="1 2">
    <name type="scientific">Psophocarpus tetragonolobus</name>
    <name type="common">Winged bean</name>
    <name type="synonym">Dolichos tetragonolobus</name>
    <dbReference type="NCBI Taxonomy" id="3891"/>
    <lineage>
        <taxon>Eukaryota</taxon>
        <taxon>Viridiplantae</taxon>
        <taxon>Streptophyta</taxon>
        <taxon>Embryophyta</taxon>
        <taxon>Tracheophyta</taxon>
        <taxon>Spermatophyta</taxon>
        <taxon>Magnoliopsida</taxon>
        <taxon>eudicotyledons</taxon>
        <taxon>Gunneridae</taxon>
        <taxon>Pentapetalae</taxon>
        <taxon>rosids</taxon>
        <taxon>fabids</taxon>
        <taxon>Fabales</taxon>
        <taxon>Fabaceae</taxon>
        <taxon>Papilionoideae</taxon>
        <taxon>50 kb inversion clade</taxon>
        <taxon>NPAAA clade</taxon>
        <taxon>indigoferoid/millettioid clade</taxon>
        <taxon>Phaseoleae</taxon>
        <taxon>Psophocarpus</taxon>
    </lineage>
</organism>
<dbReference type="Proteomes" id="UP001386955">
    <property type="component" value="Unassembled WGS sequence"/>
</dbReference>
<name>A0AAN9SPH1_PSOTE</name>
<reference evidence="1 2" key="1">
    <citation type="submission" date="2024-01" db="EMBL/GenBank/DDBJ databases">
        <title>The genomes of 5 underutilized Papilionoideae crops provide insights into root nodulation and disease resistanc.</title>
        <authorList>
            <person name="Jiang F."/>
        </authorList>
    </citation>
    <scope>NUCLEOTIDE SEQUENCE [LARGE SCALE GENOMIC DNA]</scope>
    <source>
        <strain evidence="1">DUOXIRENSHENG_FW03</strain>
        <tissue evidence="1">Leaves</tissue>
    </source>
</reference>
<dbReference type="EMBL" id="JAYMYS010000004">
    <property type="protein sequence ID" value="KAK7397253.1"/>
    <property type="molecule type" value="Genomic_DNA"/>
</dbReference>
<sequence length="72" mass="8196">MGSGIRVFGDQCLCEEYPRLFGLATDMNINTKDVKGDGPSWGLGLFAWEEEKLDELRHKVEGIQLRKEKPDK</sequence>
<protein>
    <submittedName>
        <fullName evidence="1">Uncharacterized protein</fullName>
    </submittedName>
</protein>
<accession>A0AAN9SPH1</accession>
<comment type="caution">
    <text evidence="1">The sequence shown here is derived from an EMBL/GenBank/DDBJ whole genome shotgun (WGS) entry which is preliminary data.</text>
</comment>
<dbReference type="AlphaFoldDB" id="A0AAN9SPH1"/>
<evidence type="ECO:0000313" key="1">
    <source>
        <dbReference type="EMBL" id="KAK7397253.1"/>
    </source>
</evidence>
<evidence type="ECO:0000313" key="2">
    <source>
        <dbReference type="Proteomes" id="UP001386955"/>
    </source>
</evidence>
<gene>
    <name evidence="1" type="ORF">VNO78_18420</name>
</gene>
<keyword evidence="2" id="KW-1185">Reference proteome</keyword>
<proteinExistence type="predicted"/>